<protein>
    <submittedName>
        <fullName evidence="4">O-methyltransferase</fullName>
    </submittedName>
</protein>
<dbReference type="PROSITE" id="PS51682">
    <property type="entry name" value="SAM_OMT_I"/>
    <property type="match status" value="1"/>
</dbReference>
<evidence type="ECO:0000313" key="5">
    <source>
        <dbReference type="Proteomes" id="UP001156691"/>
    </source>
</evidence>
<comment type="caution">
    <text evidence="4">The sequence shown here is derived from an EMBL/GenBank/DDBJ whole genome shotgun (WGS) entry which is preliminary data.</text>
</comment>
<proteinExistence type="predicted"/>
<dbReference type="RefSeq" id="WP_284342820.1">
    <property type="nucleotide sequence ID" value="NZ_BSNS01000024.1"/>
</dbReference>
<sequence>MTGERWRAVDDYVAERLLGRDEALAAALEANAAAGLPAIDVSPLQGKFLELLVRIAQARRLLEIGTLGGYSTISMARALPADGQLVTLEYEPHHAEVAAANIARAGVADKVRIVVGPAAASLPKLAAEEGEPFDLIFIDADKPNNRTYLDWAVKLSRPGTLIILDNVVRGGEVIEPDSADASIIGTRAAFDFIADHPRLSATALQTVGAKGWDGFAMMVVS</sequence>
<organism evidence="4 5">
    <name type="scientific">Devosia nitrariae</name>
    <dbReference type="NCBI Taxonomy" id="2071872"/>
    <lineage>
        <taxon>Bacteria</taxon>
        <taxon>Pseudomonadati</taxon>
        <taxon>Pseudomonadota</taxon>
        <taxon>Alphaproteobacteria</taxon>
        <taxon>Hyphomicrobiales</taxon>
        <taxon>Devosiaceae</taxon>
        <taxon>Devosia</taxon>
    </lineage>
</organism>
<dbReference type="InterPro" id="IPR029063">
    <property type="entry name" value="SAM-dependent_MTases_sf"/>
</dbReference>
<dbReference type="CDD" id="cd02440">
    <property type="entry name" value="AdoMet_MTases"/>
    <property type="match status" value="1"/>
</dbReference>
<keyword evidence="2" id="KW-0808">Transferase</keyword>
<dbReference type="InterPro" id="IPR002935">
    <property type="entry name" value="SAM_O-MeTrfase"/>
</dbReference>
<dbReference type="SUPFAM" id="SSF53335">
    <property type="entry name" value="S-adenosyl-L-methionine-dependent methyltransferases"/>
    <property type="match status" value="1"/>
</dbReference>
<accession>A0ABQ5WCJ4</accession>
<dbReference type="Pfam" id="PF01596">
    <property type="entry name" value="Methyltransf_3"/>
    <property type="match status" value="1"/>
</dbReference>
<dbReference type="InterPro" id="IPR050362">
    <property type="entry name" value="Cation-dep_OMT"/>
</dbReference>
<dbReference type="Gene3D" id="3.40.50.150">
    <property type="entry name" value="Vaccinia Virus protein VP39"/>
    <property type="match status" value="1"/>
</dbReference>
<evidence type="ECO:0000256" key="1">
    <source>
        <dbReference type="ARBA" id="ARBA00022603"/>
    </source>
</evidence>
<dbReference type="EMBL" id="BSNS01000024">
    <property type="protein sequence ID" value="GLQ57428.1"/>
    <property type="molecule type" value="Genomic_DNA"/>
</dbReference>
<evidence type="ECO:0000313" key="4">
    <source>
        <dbReference type="EMBL" id="GLQ57428.1"/>
    </source>
</evidence>
<reference evidence="5" key="1">
    <citation type="journal article" date="2019" name="Int. J. Syst. Evol. Microbiol.">
        <title>The Global Catalogue of Microorganisms (GCM) 10K type strain sequencing project: providing services to taxonomists for standard genome sequencing and annotation.</title>
        <authorList>
            <consortium name="The Broad Institute Genomics Platform"/>
            <consortium name="The Broad Institute Genome Sequencing Center for Infectious Disease"/>
            <person name="Wu L."/>
            <person name="Ma J."/>
        </authorList>
    </citation>
    <scope>NUCLEOTIDE SEQUENCE [LARGE SCALE GENOMIC DNA]</scope>
    <source>
        <strain evidence="5">NBRC 112416</strain>
    </source>
</reference>
<evidence type="ECO:0000256" key="3">
    <source>
        <dbReference type="ARBA" id="ARBA00022691"/>
    </source>
</evidence>
<keyword evidence="1" id="KW-0489">Methyltransferase</keyword>
<keyword evidence="5" id="KW-1185">Reference proteome</keyword>
<dbReference type="Proteomes" id="UP001156691">
    <property type="component" value="Unassembled WGS sequence"/>
</dbReference>
<evidence type="ECO:0000256" key="2">
    <source>
        <dbReference type="ARBA" id="ARBA00022679"/>
    </source>
</evidence>
<dbReference type="PANTHER" id="PTHR10509:SF14">
    <property type="entry name" value="CAFFEOYL-COA O-METHYLTRANSFERASE 3-RELATED"/>
    <property type="match status" value="1"/>
</dbReference>
<gene>
    <name evidence="4" type="ORF">GCM10010862_46870</name>
</gene>
<keyword evidence="3" id="KW-0949">S-adenosyl-L-methionine</keyword>
<dbReference type="PANTHER" id="PTHR10509">
    <property type="entry name" value="O-METHYLTRANSFERASE-RELATED"/>
    <property type="match status" value="1"/>
</dbReference>
<name>A0ABQ5WCJ4_9HYPH</name>